<organism evidence="1 2">
    <name type="scientific">Pseudomonas taetrolens</name>
    <dbReference type="NCBI Taxonomy" id="47884"/>
    <lineage>
        <taxon>Bacteria</taxon>
        <taxon>Pseudomonadati</taxon>
        <taxon>Pseudomonadota</taxon>
        <taxon>Gammaproteobacteria</taxon>
        <taxon>Pseudomonadales</taxon>
        <taxon>Pseudomonadaceae</taxon>
        <taxon>Pseudomonas</taxon>
    </lineage>
</organism>
<comment type="caution">
    <text evidence="1">The sequence shown here is derived from an EMBL/GenBank/DDBJ whole genome shotgun (WGS) entry which is preliminary data.</text>
</comment>
<evidence type="ECO:0000313" key="2">
    <source>
        <dbReference type="Proteomes" id="UP000183155"/>
    </source>
</evidence>
<name>A0A1H4W0Y5_PSETA</name>
<gene>
    <name evidence="1" type="ORF">SAMN04490203_3282</name>
</gene>
<proteinExistence type="predicted"/>
<dbReference type="EMBL" id="FNRS01000001">
    <property type="protein sequence ID" value="SEC86895.1"/>
    <property type="molecule type" value="Genomic_DNA"/>
</dbReference>
<accession>A0A1H4W0Y5</accession>
<protein>
    <submittedName>
        <fullName evidence="1">Uncharacterized protein</fullName>
    </submittedName>
</protein>
<keyword evidence="2" id="KW-1185">Reference proteome</keyword>
<reference evidence="1 2" key="1">
    <citation type="submission" date="2016-10" db="EMBL/GenBank/DDBJ databases">
        <authorList>
            <person name="Varghese N."/>
            <person name="Submissions S."/>
        </authorList>
    </citation>
    <scope>NUCLEOTIDE SEQUENCE [LARGE SCALE GENOMIC DNA]</scope>
    <source>
        <strain evidence="1 2">BS3652</strain>
    </source>
</reference>
<dbReference type="Proteomes" id="UP000183155">
    <property type="component" value="Unassembled WGS sequence"/>
</dbReference>
<evidence type="ECO:0000313" key="1">
    <source>
        <dbReference type="EMBL" id="SEC86895.1"/>
    </source>
</evidence>
<sequence length="46" mass="4862">MGGISGVITFPNAYLKRGGLSIDDLNELPAALRVKIVIMQGVSWGC</sequence>